<dbReference type="KEGG" id="fng:JM64_04135"/>
<protein>
    <submittedName>
        <fullName evidence="2">Uncharacterized protein</fullName>
    </submittedName>
</protein>
<accession>A0A172T2S0</accession>
<name>A0A172T2S0_FERPE</name>
<evidence type="ECO:0000256" key="1">
    <source>
        <dbReference type="SAM" id="Phobius"/>
    </source>
</evidence>
<evidence type="ECO:0000313" key="2">
    <source>
        <dbReference type="EMBL" id="ANE41256.1"/>
    </source>
</evidence>
<dbReference type="Proteomes" id="UP000077096">
    <property type="component" value="Chromosome"/>
</dbReference>
<gene>
    <name evidence="2" type="ORF">JM64_04135</name>
</gene>
<sequence length="126" mass="14276">MYIGIEIVVAIVFFIPIIVLLGTVGYELQIINDFSLIIEGTTRLIPFPDDFSETYFELRILGAYQFLEVVPFSLKFDIGQVSAELAGNNFQFHFVPRIGGILEFHNLRLSASYVNKAFIGGIYLEF</sequence>
<evidence type="ECO:0000313" key="3">
    <source>
        <dbReference type="Proteomes" id="UP000077096"/>
    </source>
</evidence>
<keyword evidence="1" id="KW-0812">Transmembrane</keyword>
<feature type="transmembrane region" description="Helical" evidence="1">
    <location>
        <begin position="7"/>
        <end position="26"/>
    </location>
</feature>
<dbReference type="PATRIC" id="fig|93466.3.peg.888"/>
<dbReference type="EMBL" id="CP011393">
    <property type="protein sequence ID" value="ANE41256.1"/>
    <property type="molecule type" value="Genomic_DNA"/>
</dbReference>
<organism evidence="2 3">
    <name type="scientific">Fervidobacterium pennivorans</name>
    <dbReference type="NCBI Taxonomy" id="93466"/>
    <lineage>
        <taxon>Bacteria</taxon>
        <taxon>Thermotogati</taxon>
        <taxon>Thermotogota</taxon>
        <taxon>Thermotogae</taxon>
        <taxon>Thermotogales</taxon>
        <taxon>Fervidobacteriaceae</taxon>
        <taxon>Fervidobacterium</taxon>
    </lineage>
</organism>
<keyword evidence="1" id="KW-0472">Membrane</keyword>
<dbReference type="AlphaFoldDB" id="A0A172T2S0"/>
<dbReference type="OrthoDB" id="9920028at2"/>
<reference evidence="2 3" key="1">
    <citation type="submission" date="2014-08" db="EMBL/GenBank/DDBJ databases">
        <title>Fervidobacterium pennivorans DYC genome.</title>
        <authorList>
            <person name="Wushke S."/>
        </authorList>
    </citation>
    <scope>NUCLEOTIDE SEQUENCE [LARGE SCALE GENOMIC DNA]</scope>
    <source>
        <strain evidence="2 3">DYC</strain>
    </source>
</reference>
<keyword evidence="1" id="KW-1133">Transmembrane helix</keyword>
<proteinExistence type="predicted"/>